<sequence>MAILVSRGNVGHRNYSSRDYLGNNREELSMK</sequence>
<dbReference type="EMBL" id="BARW01005048">
    <property type="protein sequence ID" value="GAI69506.1"/>
    <property type="molecule type" value="Genomic_DNA"/>
</dbReference>
<name>X1RRD2_9ZZZZ</name>
<gene>
    <name evidence="2" type="ORF">S12H4_11311</name>
</gene>
<dbReference type="AlphaFoldDB" id="X1RRD2"/>
<protein>
    <submittedName>
        <fullName evidence="2">Uncharacterized protein</fullName>
    </submittedName>
</protein>
<accession>X1RRD2</accession>
<reference evidence="2" key="1">
    <citation type="journal article" date="2014" name="Front. Microbiol.">
        <title>High frequency of phylogenetically diverse reductive dehalogenase-homologous genes in deep subseafloor sedimentary metagenomes.</title>
        <authorList>
            <person name="Kawai M."/>
            <person name="Futagami T."/>
            <person name="Toyoda A."/>
            <person name="Takaki Y."/>
            <person name="Nishi S."/>
            <person name="Hori S."/>
            <person name="Arai W."/>
            <person name="Tsubouchi T."/>
            <person name="Morono Y."/>
            <person name="Uchiyama I."/>
            <person name="Ito T."/>
            <person name="Fujiyama A."/>
            <person name="Inagaki F."/>
            <person name="Takami H."/>
        </authorList>
    </citation>
    <scope>NUCLEOTIDE SEQUENCE</scope>
    <source>
        <strain evidence="2">Expedition CK06-06</strain>
    </source>
</reference>
<comment type="caution">
    <text evidence="2">The sequence shown here is derived from an EMBL/GenBank/DDBJ whole genome shotgun (WGS) entry which is preliminary data.</text>
</comment>
<feature type="region of interest" description="Disordered" evidence="1">
    <location>
        <begin position="1"/>
        <end position="31"/>
    </location>
</feature>
<proteinExistence type="predicted"/>
<organism evidence="2">
    <name type="scientific">marine sediment metagenome</name>
    <dbReference type="NCBI Taxonomy" id="412755"/>
    <lineage>
        <taxon>unclassified sequences</taxon>
        <taxon>metagenomes</taxon>
        <taxon>ecological metagenomes</taxon>
    </lineage>
</organism>
<evidence type="ECO:0000256" key="1">
    <source>
        <dbReference type="SAM" id="MobiDB-lite"/>
    </source>
</evidence>
<feature type="non-terminal residue" evidence="2">
    <location>
        <position position="31"/>
    </location>
</feature>
<evidence type="ECO:0000313" key="2">
    <source>
        <dbReference type="EMBL" id="GAI69506.1"/>
    </source>
</evidence>